<keyword evidence="2" id="KW-0472">Membrane</keyword>
<feature type="transmembrane region" description="Helical" evidence="2">
    <location>
        <begin position="95"/>
        <end position="114"/>
    </location>
</feature>
<name>A0A7W9JHE0_9MICC</name>
<reference evidence="3 4" key="1">
    <citation type="submission" date="2020-08" db="EMBL/GenBank/DDBJ databases">
        <title>Sequencing the genomes of 1000 actinobacteria strains.</title>
        <authorList>
            <person name="Klenk H.-P."/>
        </authorList>
    </citation>
    <scope>NUCLEOTIDE SEQUENCE [LARGE SCALE GENOMIC DNA]</scope>
    <source>
        <strain evidence="3 4">DSM 17945</strain>
    </source>
</reference>
<feature type="region of interest" description="Disordered" evidence="1">
    <location>
        <begin position="1"/>
        <end position="47"/>
    </location>
</feature>
<dbReference type="AlphaFoldDB" id="A0A7W9JHE0"/>
<keyword evidence="4" id="KW-1185">Reference proteome</keyword>
<keyword evidence="2" id="KW-1133">Transmembrane helix</keyword>
<gene>
    <name evidence="3" type="ORF">HDA33_000524</name>
</gene>
<feature type="compositionally biased region" description="Low complexity" evidence="1">
    <location>
        <begin position="1"/>
        <end position="17"/>
    </location>
</feature>
<protein>
    <submittedName>
        <fullName evidence="3">F0F1-type ATP synthase assembly protein I</fullName>
    </submittedName>
</protein>
<dbReference type="EMBL" id="JACHMW010000001">
    <property type="protein sequence ID" value="MBB5847960.1"/>
    <property type="molecule type" value="Genomic_DNA"/>
</dbReference>
<keyword evidence="2" id="KW-0812">Transmembrane</keyword>
<comment type="caution">
    <text evidence="3">The sequence shown here is derived from an EMBL/GenBank/DDBJ whole genome shotgun (WGS) entry which is preliminary data.</text>
</comment>
<sequence length="270" mass="29310">MTKNSQPPASSSGSTSADLKQVKAMQRDRRRRVKEETRAQRRDKRANRGPGIIAQLKQAYAMTKANDPKVGLWMLLAFVGVLVLGLVIGLLLNNWITWLLIAIPFGVLAAVVILNRKARRAGFAQLEGRPGAAGAALSTLGRGWIVPEQPVAVNPKTQDVVYRAVGRPGVVLVTEGPSNRIAALVGKEEKAMRRFLPGVPVTVVEAGNGQGQVPLHELPRTLKSMKKALTAQEVQAVDKRVNALNVNRLPIPKGVDPMKARPSRRAMRGR</sequence>
<accession>A0A7W9JHE0</accession>
<evidence type="ECO:0000313" key="3">
    <source>
        <dbReference type="EMBL" id="MBB5847960.1"/>
    </source>
</evidence>
<proteinExistence type="predicted"/>
<dbReference type="Pfam" id="PF13829">
    <property type="entry name" value="DUF4191"/>
    <property type="match status" value="1"/>
</dbReference>
<evidence type="ECO:0000256" key="2">
    <source>
        <dbReference type="SAM" id="Phobius"/>
    </source>
</evidence>
<dbReference type="RefSeq" id="WP_184170619.1">
    <property type="nucleotide sequence ID" value="NZ_BAABAG010000005.1"/>
</dbReference>
<feature type="transmembrane region" description="Helical" evidence="2">
    <location>
        <begin position="70"/>
        <end position="89"/>
    </location>
</feature>
<dbReference type="InterPro" id="IPR025445">
    <property type="entry name" value="DUF4191"/>
</dbReference>
<organism evidence="3 4">
    <name type="scientific">Micrococcus endophyticus</name>
    <dbReference type="NCBI Taxonomy" id="455343"/>
    <lineage>
        <taxon>Bacteria</taxon>
        <taxon>Bacillati</taxon>
        <taxon>Actinomycetota</taxon>
        <taxon>Actinomycetes</taxon>
        <taxon>Micrococcales</taxon>
        <taxon>Micrococcaceae</taxon>
        <taxon>Micrococcus</taxon>
    </lineage>
</organism>
<evidence type="ECO:0000256" key="1">
    <source>
        <dbReference type="SAM" id="MobiDB-lite"/>
    </source>
</evidence>
<evidence type="ECO:0000313" key="4">
    <source>
        <dbReference type="Proteomes" id="UP000567246"/>
    </source>
</evidence>
<dbReference type="Proteomes" id="UP000567246">
    <property type="component" value="Unassembled WGS sequence"/>
</dbReference>